<sequence>MSSYNDAAGSRKGILANKCQSEASAGNFLNASIQVPPVEHQENLRNMNKVPSLFCPPHQFKLRKQSKH</sequence>
<dbReference type="Proteomes" id="UP001187192">
    <property type="component" value="Unassembled WGS sequence"/>
</dbReference>
<dbReference type="AlphaFoldDB" id="A0AA88DKG6"/>
<evidence type="ECO:0000313" key="2">
    <source>
        <dbReference type="Proteomes" id="UP001187192"/>
    </source>
</evidence>
<accession>A0AA88DKG6</accession>
<organism evidence="1 2">
    <name type="scientific">Ficus carica</name>
    <name type="common">Common fig</name>
    <dbReference type="NCBI Taxonomy" id="3494"/>
    <lineage>
        <taxon>Eukaryota</taxon>
        <taxon>Viridiplantae</taxon>
        <taxon>Streptophyta</taxon>
        <taxon>Embryophyta</taxon>
        <taxon>Tracheophyta</taxon>
        <taxon>Spermatophyta</taxon>
        <taxon>Magnoliopsida</taxon>
        <taxon>eudicotyledons</taxon>
        <taxon>Gunneridae</taxon>
        <taxon>Pentapetalae</taxon>
        <taxon>rosids</taxon>
        <taxon>fabids</taxon>
        <taxon>Rosales</taxon>
        <taxon>Moraceae</taxon>
        <taxon>Ficeae</taxon>
        <taxon>Ficus</taxon>
    </lineage>
</organism>
<proteinExistence type="predicted"/>
<gene>
    <name evidence="1" type="ORF">TIFTF001_024941</name>
</gene>
<comment type="caution">
    <text evidence="1">The sequence shown here is derived from an EMBL/GenBank/DDBJ whole genome shotgun (WGS) entry which is preliminary data.</text>
</comment>
<keyword evidence="2" id="KW-1185">Reference proteome</keyword>
<evidence type="ECO:0000313" key="1">
    <source>
        <dbReference type="EMBL" id="GMN55809.1"/>
    </source>
</evidence>
<name>A0AA88DKG6_FICCA</name>
<reference evidence="1" key="1">
    <citation type="submission" date="2023-07" db="EMBL/GenBank/DDBJ databases">
        <title>draft genome sequence of fig (Ficus carica).</title>
        <authorList>
            <person name="Takahashi T."/>
            <person name="Nishimura K."/>
        </authorList>
    </citation>
    <scope>NUCLEOTIDE SEQUENCE</scope>
</reference>
<protein>
    <submittedName>
        <fullName evidence="1">Uncharacterized protein</fullName>
    </submittedName>
</protein>
<dbReference type="EMBL" id="BTGU01000059">
    <property type="protein sequence ID" value="GMN55809.1"/>
    <property type="molecule type" value="Genomic_DNA"/>
</dbReference>